<name>A0A7X2D010_9LACT</name>
<comment type="similarity">
    <text evidence="1">Belongs to the UPF0337 (CsbD) family.</text>
</comment>
<dbReference type="Gene3D" id="1.10.1470.10">
    <property type="entry name" value="YjbJ"/>
    <property type="match status" value="1"/>
</dbReference>
<organism evidence="3 4">
    <name type="scientific">Lactococcus hircilactis</name>
    <dbReference type="NCBI Taxonomy" id="1494462"/>
    <lineage>
        <taxon>Bacteria</taxon>
        <taxon>Bacillati</taxon>
        <taxon>Bacillota</taxon>
        <taxon>Bacilli</taxon>
        <taxon>Lactobacillales</taxon>
        <taxon>Streptococcaceae</taxon>
        <taxon>Lactococcus</taxon>
    </lineage>
</organism>
<keyword evidence="4" id="KW-1185">Reference proteome</keyword>
<feature type="domain" description="CsbD-like" evidence="2">
    <location>
        <begin position="4"/>
        <end position="55"/>
    </location>
</feature>
<sequence>MSENKFDAKVDQIKGSVKETAGKLTGDKETETKGALEKTAGKVKEAFEDAGDVVKGAVEKVKEAVNKEK</sequence>
<evidence type="ECO:0000259" key="2">
    <source>
        <dbReference type="Pfam" id="PF05532"/>
    </source>
</evidence>
<dbReference type="Proteomes" id="UP000439550">
    <property type="component" value="Unassembled WGS sequence"/>
</dbReference>
<gene>
    <name evidence="3" type="ORF">GHI93_02535</name>
</gene>
<evidence type="ECO:0000313" key="3">
    <source>
        <dbReference type="EMBL" id="MQW38826.1"/>
    </source>
</evidence>
<comment type="caution">
    <text evidence="3">The sequence shown here is derived from an EMBL/GenBank/DDBJ whole genome shotgun (WGS) entry which is preliminary data.</text>
</comment>
<dbReference type="SUPFAM" id="SSF69047">
    <property type="entry name" value="Hypothetical protein YjbJ"/>
    <property type="match status" value="1"/>
</dbReference>
<reference evidence="3 4" key="1">
    <citation type="submission" date="2019-10" db="EMBL/GenBank/DDBJ databases">
        <authorList>
            <person name="Dong K."/>
        </authorList>
    </citation>
    <scope>NUCLEOTIDE SEQUENCE [LARGE SCALE GENOMIC DNA]</scope>
    <source>
        <strain evidence="3 4">DSM 28960</strain>
    </source>
</reference>
<dbReference type="RefSeq" id="WP_153495304.1">
    <property type="nucleotide sequence ID" value="NZ_CAXYUY010000001.1"/>
</dbReference>
<dbReference type="InterPro" id="IPR008462">
    <property type="entry name" value="CsbD"/>
</dbReference>
<evidence type="ECO:0000313" key="4">
    <source>
        <dbReference type="Proteomes" id="UP000439550"/>
    </source>
</evidence>
<dbReference type="AlphaFoldDB" id="A0A7X2D010"/>
<evidence type="ECO:0000256" key="1">
    <source>
        <dbReference type="ARBA" id="ARBA00009129"/>
    </source>
</evidence>
<dbReference type="EMBL" id="WITJ01000003">
    <property type="protein sequence ID" value="MQW38826.1"/>
    <property type="molecule type" value="Genomic_DNA"/>
</dbReference>
<dbReference type="OrthoDB" id="1632173at2"/>
<accession>A0A7X2D010</accession>
<dbReference type="Pfam" id="PF05532">
    <property type="entry name" value="CsbD"/>
    <property type="match status" value="1"/>
</dbReference>
<protein>
    <submittedName>
        <fullName evidence="3">CsbD family protein</fullName>
    </submittedName>
</protein>
<dbReference type="InterPro" id="IPR036629">
    <property type="entry name" value="YjbJ_sf"/>
</dbReference>
<proteinExistence type="inferred from homology"/>